<sequence>MALVDVRNAFNSAPWKLIVEKIQKGKISQSLGSMLGPTLWNVLYDDVMDLEVDETTELICYADKKTKWRSKKEIVFPFVKEKLRPIKKVKYLGFHIDKSLEPIEACKKAERVTKALKIILANTDGRRSSKRKTLALAMQSIIICQRQMAMSVCMAYNTVSSDAVLVLAGLILLHLFTRERRNLQEMVNSGKKCRAKKHEEYNYHLSQALSGHGSFSSYLCKIKKRNDTVCDCCGSQEDSARHTIFECLFWEDERKQVEEGLGVQLPADNFLEEMLKGEREWSEFNGYVTRVMRGKGERVRGERRWVGRNNGPESHTTQSTNYIVDSIPSRRSAECRKIFPSATKKKIKEDWRHKWNVAPIHKQDINCKIVAKCIAVMYKSLGPFGDYQCDTSCTGLAEFPGSKALTEVLITYVVTN</sequence>
<dbReference type="EMBL" id="KB741189">
    <property type="protein sequence ID" value="ENN73055.1"/>
    <property type="molecule type" value="Genomic_DNA"/>
</dbReference>
<gene>
    <name evidence="1" type="ORF">YQE_10325</name>
</gene>
<dbReference type="OMA" id="TELICYA"/>
<feature type="non-terminal residue" evidence="1">
    <location>
        <position position="1"/>
    </location>
</feature>
<dbReference type="HOGENOM" id="CLU_661008_0_0_1"/>
<proteinExistence type="predicted"/>
<dbReference type="AlphaFoldDB" id="N6TUW3"/>
<reference evidence="1" key="1">
    <citation type="journal article" date="2013" name="Genome Biol.">
        <title>Draft genome of the mountain pine beetle, Dendroctonus ponderosae Hopkins, a major forest pest.</title>
        <authorList>
            <person name="Keeling C.I."/>
            <person name="Yuen M.M."/>
            <person name="Liao N.Y."/>
            <person name="Docking T.R."/>
            <person name="Chan S.K."/>
            <person name="Taylor G.A."/>
            <person name="Palmquist D.L."/>
            <person name="Jackman S.D."/>
            <person name="Nguyen A."/>
            <person name="Li M."/>
            <person name="Henderson H."/>
            <person name="Janes J.K."/>
            <person name="Zhao Y."/>
            <person name="Pandoh P."/>
            <person name="Moore R."/>
            <person name="Sperling F.A."/>
            <person name="Huber D.P."/>
            <person name="Birol I."/>
            <person name="Jones S.J."/>
            <person name="Bohlmann J."/>
        </authorList>
    </citation>
    <scope>NUCLEOTIDE SEQUENCE</scope>
</reference>
<evidence type="ECO:0000313" key="1">
    <source>
        <dbReference type="EMBL" id="ENN73055.1"/>
    </source>
</evidence>
<accession>N6TUW3</accession>
<name>N6TUW3_DENPD</name>
<organism evidence="1">
    <name type="scientific">Dendroctonus ponderosae</name>
    <name type="common">Mountain pine beetle</name>
    <dbReference type="NCBI Taxonomy" id="77166"/>
    <lineage>
        <taxon>Eukaryota</taxon>
        <taxon>Metazoa</taxon>
        <taxon>Ecdysozoa</taxon>
        <taxon>Arthropoda</taxon>
        <taxon>Hexapoda</taxon>
        <taxon>Insecta</taxon>
        <taxon>Pterygota</taxon>
        <taxon>Neoptera</taxon>
        <taxon>Endopterygota</taxon>
        <taxon>Coleoptera</taxon>
        <taxon>Polyphaga</taxon>
        <taxon>Cucujiformia</taxon>
        <taxon>Curculionidae</taxon>
        <taxon>Scolytinae</taxon>
        <taxon>Dendroctonus</taxon>
    </lineage>
</organism>
<protein>
    <submittedName>
        <fullName evidence="1">Uncharacterized protein</fullName>
    </submittedName>
</protein>